<dbReference type="GO" id="GO:0008757">
    <property type="term" value="F:S-adenosylmethionine-dependent methyltransferase activity"/>
    <property type="evidence" value="ECO:0007669"/>
    <property type="project" value="InterPro"/>
</dbReference>
<dbReference type="GO" id="GO:0032259">
    <property type="term" value="P:methylation"/>
    <property type="evidence" value="ECO:0007669"/>
    <property type="project" value="UniProtKB-KW"/>
</dbReference>
<dbReference type="OrthoDB" id="2548453at2"/>
<dbReference type="CDD" id="cd02440">
    <property type="entry name" value="AdoMet_MTases"/>
    <property type="match status" value="1"/>
</dbReference>
<keyword evidence="3" id="KW-0489">Methyltransferase</keyword>
<keyword evidence="4" id="KW-1185">Reference proteome</keyword>
<dbReference type="Proteomes" id="UP000295023">
    <property type="component" value="Unassembled WGS sequence"/>
</dbReference>
<accession>A0A4R4DVL5</accession>
<dbReference type="AlphaFoldDB" id="A0A4R4DVL5"/>
<dbReference type="InterPro" id="IPR029063">
    <property type="entry name" value="SAM-dependent_MTases_sf"/>
</dbReference>
<evidence type="ECO:0000313" key="4">
    <source>
        <dbReference type="Proteomes" id="UP000295023"/>
    </source>
</evidence>
<feature type="region of interest" description="Disordered" evidence="1">
    <location>
        <begin position="1"/>
        <end position="40"/>
    </location>
</feature>
<feature type="compositionally biased region" description="Pro residues" evidence="1">
    <location>
        <begin position="1"/>
        <end position="22"/>
    </location>
</feature>
<evidence type="ECO:0000259" key="2">
    <source>
        <dbReference type="Pfam" id="PF08241"/>
    </source>
</evidence>
<dbReference type="SUPFAM" id="SSF53335">
    <property type="entry name" value="S-adenosyl-L-methionine-dependent methyltransferases"/>
    <property type="match status" value="1"/>
</dbReference>
<sequence>MPDLPAPPPHRPRSPRPAPSPPAGTGRARRRATGSVAARRRCSVMARGPIHGRGMVGGWEHPVNAGRGAAPGGRVMLADTGPRGMSTPRDRCDTLPGDASEGSPAMLTSMVCRYDHFLTEWYGHWAGRLPLARYGIDPAPRPGRPHRKAWEWCAIAQALAERDMLRPGRTGCGFAVGTEPLPAAFAAAGAQILATDQAMTAEAGAWVTTNQHAASLDSLFQPELIDRAGFEARVRFRPADMRALGLPWEERFDFLWSSCSIEHLGSLEAGWQFVEGAMQLLRPGGVAVHTTEFNVSSNEATLSEGDSVIYRRQDIEALDRRLRARGYGLSCCDFFAGDHPHDLDFDIPPYGLPDRQHVKLLLGGHVSTSMLLILRKGKVEAPTDATGQDAAPQHPR</sequence>
<organism evidence="3 4">
    <name type="scientific">Roseicella aquatilis</name>
    <dbReference type="NCBI Taxonomy" id="2527868"/>
    <lineage>
        <taxon>Bacteria</taxon>
        <taxon>Pseudomonadati</taxon>
        <taxon>Pseudomonadota</taxon>
        <taxon>Alphaproteobacteria</taxon>
        <taxon>Acetobacterales</taxon>
        <taxon>Roseomonadaceae</taxon>
        <taxon>Roseicella</taxon>
    </lineage>
</organism>
<protein>
    <submittedName>
        <fullName evidence="3">Class I SAM-dependent methyltransferase</fullName>
    </submittedName>
</protein>
<name>A0A4R4DVL5_9PROT</name>
<evidence type="ECO:0000313" key="3">
    <source>
        <dbReference type="EMBL" id="TCZ66160.1"/>
    </source>
</evidence>
<feature type="domain" description="Methyltransferase type 11" evidence="2">
    <location>
        <begin position="172"/>
        <end position="288"/>
    </location>
</feature>
<comment type="caution">
    <text evidence="3">The sequence shown here is derived from an EMBL/GenBank/DDBJ whole genome shotgun (WGS) entry which is preliminary data.</text>
</comment>
<dbReference type="EMBL" id="SKBM01000002">
    <property type="protein sequence ID" value="TCZ66160.1"/>
    <property type="molecule type" value="Genomic_DNA"/>
</dbReference>
<feature type="region of interest" description="Disordered" evidence="1">
    <location>
        <begin position="80"/>
        <end position="100"/>
    </location>
</feature>
<gene>
    <name evidence="3" type="ORF">EXY23_03545</name>
</gene>
<keyword evidence="3" id="KW-0808">Transferase</keyword>
<reference evidence="3 4" key="1">
    <citation type="submission" date="2019-03" db="EMBL/GenBank/DDBJ databases">
        <title>Paracraurococcus aquatilis NE82 genome sequence.</title>
        <authorList>
            <person name="Zhao Y."/>
            <person name="Du Z."/>
        </authorList>
    </citation>
    <scope>NUCLEOTIDE SEQUENCE [LARGE SCALE GENOMIC DNA]</scope>
    <source>
        <strain evidence="3 4">NE82</strain>
    </source>
</reference>
<proteinExistence type="predicted"/>
<dbReference type="Pfam" id="PF08241">
    <property type="entry name" value="Methyltransf_11"/>
    <property type="match status" value="1"/>
</dbReference>
<dbReference type="InterPro" id="IPR013216">
    <property type="entry name" value="Methyltransf_11"/>
</dbReference>
<feature type="compositionally biased region" description="Basic residues" evidence="1">
    <location>
        <begin position="27"/>
        <end position="40"/>
    </location>
</feature>
<evidence type="ECO:0000256" key="1">
    <source>
        <dbReference type="SAM" id="MobiDB-lite"/>
    </source>
</evidence>
<dbReference type="Gene3D" id="3.40.50.150">
    <property type="entry name" value="Vaccinia Virus protein VP39"/>
    <property type="match status" value="1"/>
</dbReference>